<keyword evidence="1" id="KW-0472">Membrane</keyword>
<gene>
    <name evidence="2" type="ORF">HSR6_1450</name>
</gene>
<dbReference type="GeneID" id="30417978"/>
<dbReference type="EMBL" id="CP016804">
    <property type="protein sequence ID" value="APE95893.1"/>
    <property type="molecule type" value="Genomic_DNA"/>
</dbReference>
<dbReference type="InterPro" id="IPR002774">
    <property type="entry name" value="Flagellin_arc-type"/>
</dbReference>
<keyword evidence="2" id="KW-0966">Cell projection</keyword>
<keyword evidence="3" id="KW-1185">Reference proteome</keyword>
<keyword evidence="1" id="KW-1133">Transmembrane helix</keyword>
<proteinExistence type="predicted"/>
<organism evidence="2 3">
    <name type="scientific">Halodesulfurarchaeum formicicum</name>
    <dbReference type="NCBI Taxonomy" id="1873524"/>
    <lineage>
        <taxon>Archaea</taxon>
        <taxon>Methanobacteriati</taxon>
        <taxon>Methanobacteriota</taxon>
        <taxon>Stenosarchaea group</taxon>
        <taxon>Halobacteria</taxon>
        <taxon>Halobacteriales</taxon>
        <taxon>Halobacteriaceae</taxon>
        <taxon>Halodesulfurarchaeum</taxon>
    </lineage>
</organism>
<dbReference type="GO" id="GO:0005198">
    <property type="term" value="F:structural molecule activity"/>
    <property type="evidence" value="ECO:0007669"/>
    <property type="project" value="InterPro"/>
</dbReference>
<keyword evidence="2" id="KW-0282">Flagellum</keyword>
<reference evidence="3" key="1">
    <citation type="submission" date="2016-08" db="EMBL/GenBank/DDBJ databases">
        <title>Discovery of first anaerobic lithoheterotrophic haloarchae widely represented in hypersaline habitats.</title>
        <authorList>
            <person name="Sorokin D.Y."/>
            <person name="Kublanov I.V."/>
            <person name="Roman P."/>
            <person name="Sinninghe Damste J.S."/>
            <person name="Golyshin P.N."/>
            <person name="Rojo D."/>
            <person name="Ciordia S."/>
            <person name="Mena Md.C."/>
            <person name="Ferrer M."/>
            <person name="Smedile F."/>
            <person name="Messina E."/>
            <person name="La Cono V."/>
            <person name="Yakimov M.M."/>
        </authorList>
    </citation>
    <scope>NUCLEOTIDE SEQUENCE [LARGE SCALE GENOMIC DNA]</scope>
    <source>
        <strain evidence="3">HSR6</strain>
    </source>
</reference>
<dbReference type="Pfam" id="PF01917">
    <property type="entry name" value="Flagellin_arch-type"/>
    <property type="match status" value="1"/>
</dbReference>
<dbReference type="AlphaFoldDB" id="A0A1J1ADC4"/>
<evidence type="ECO:0000313" key="3">
    <source>
        <dbReference type="Proteomes" id="UP000186165"/>
    </source>
</evidence>
<evidence type="ECO:0000256" key="1">
    <source>
        <dbReference type="SAM" id="Phobius"/>
    </source>
</evidence>
<dbReference type="RefSeq" id="WP_158514142.1">
    <property type="nucleotide sequence ID" value="NZ_CP016804.1"/>
</dbReference>
<keyword evidence="2" id="KW-0969">Cilium</keyword>
<accession>A0A1J1ADC4</accession>
<dbReference type="PANTHER" id="PTHR35903">
    <property type="entry name" value="FLAGELLIN B1"/>
    <property type="match status" value="1"/>
</dbReference>
<keyword evidence="1" id="KW-0812">Transmembrane</keyword>
<dbReference type="KEGG" id="hhsr:HSR6_1450"/>
<dbReference type="PANTHER" id="PTHR35903:SF1">
    <property type="entry name" value="FLAGELLIN B1"/>
    <property type="match status" value="1"/>
</dbReference>
<feature type="transmembrane region" description="Helical" evidence="1">
    <location>
        <begin position="21"/>
        <end position="45"/>
    </location>
</feature>
<dbReference type="Proteomes" id="UP000186165">
    <property type="component" value="Chromosome"/>
</dbReference>
<dbReference type="GO" id="GO:0097588">
    <property type="term" value="P:archaeal or bacterial-type flagellum-dependent cell motility"/>
    <property type="evidence" value="ECO:0007669"/>
    <property type="project" value="InterPro"/>
</dbReference>
<name>A0A1J1ADC4_9EURY</name>
<protein>
    <submittedName>
        <fullName evidence="2">Flagellin</fullName>
    </submittedName>
</protein>
<evidence type="ECO:0000313" key="2">
    <source>
        <dbReference type="EMBL" id="APE95893.1"/>
    </source>
</evidence>
<sequence>MDRHKRSQEGSGSEFGPTRAQIGAGTIVILVAVLIVAATTAGVLFNVTDVLQSRADITGEAVTSEVDSPLTVVAVTGRVNQTADPSTLTDVRVIVSTSQAPVSVDLRQATALVETPGAIDDLEYSADTPTAGETFSVEALSDPDGSAPVVTETADQFAVVIETPPLSVHDRFAVRLQLESGATKRIEIRVPERIRTRSAVSLR</sequence>